<dbReference type="Pfam" id="PF02792">
    <property type="entry name" value="Mago_nashi"/>
    <property type="match status" value="1"/>
</dbReference>
<dbReference type="FunFam" id="3.30.1560.10:FF:000001">
    <property type="entry name" value="Protein mago nashi homolog"/>
    <property type="match status" value="1"/>
</dbReference>
<dbReference type="Gene3D" id="3.30.1560.10">
    <property type="entry name" value="Mago nashi"/>
    <property type="match status" value="1"/>
</dbReference>
<accession>A0A7S4EL48</accession>
<evidence type="ECO:0000256" key="3">
    <source>
        <dbReference type="ARBA" id="ARBA00023242"/>
    </source>
</evidence>
<dbReference type="EMBL" id="HBIX01020035">
    <property type="protein sequence ID" value="CAE0721380.1"/>
    <property type="molecule type" value="Transcribed_RNA"/>
</dbReference>
<keyword evidence="3" id="KW-0539">Nucleus</keyword>
<dbReference type="GO" id="GO:0008380">
    <property type="term" value="P:RNA splicing"/>
    <property type="evidence" value="ECO:0007669"/>
    <property type="project" value="InterPro"/>
</dbReference>
<dbReference type="PANTHER" id="PTHR12638:SF0">
    <property type="entry name" value="MAGO HOMOLOG, EXON JUNCTION COMPLEX SUBUNIT-RELATED"/>
    <property type="match status" value="1"/>
</dbReference>
<dbReference type="InterPro" id="IPR036605">
    <property type="entry name" value="Mago_nashi_sf"/>
</dbReference>
<protein>
    <submittedName>
        <fullName evidence="4">Uncharacterized protein</fullName>
    </submittedName>
</protein>
<dbReference type="PANTHER" id="PTHR12638">
    <property type="entry name" value="PROTEIN MAGO NASHI HOMOLOG"/>
    <property type="match status" value="1"/>
</dbReference>
<gene>
    <name evidence="4" type="ORF">PAUS00366_LOCUS14135</name>
</gene>
<organism evidence="4">
    <name type="scientific">Pseudo-nitzschia australis</name>
    <dbReference type="NCBI Taxonomy" id="44445"/>
    <lineage>
        <taxon>Eukaryota</taxon>
        <taxon>Sar</taxon>
        <taxon>Stramenopiles</taxon>
        <taxon>Ochrophyta</taxon>
        <taxon>Bacillariophyta</taxon>
        <taxon>Bacillariophyceae</taxon>
        <taxon>Bacillariophycidae</taxon>
        <taxon>Bacillariales</taxon>
        <taxon>Bacillariaceae</taxon>
        <taxon>Pseudo-nitzschia</taxon>
    </lineage>
</organism>
<sequence>MANAIDAAYYNDEFYLRVYMGHKSRRFGHEFMEFEVCPSGKLRYANNSNYKDDSIIRRQVCLGTAVVEELKRIVRNSEINSVDDQEWEEPPDARRWELEIKIGNEHICFNCAEITSLADIQDSPDPNGLTILYYLTQDLKCFVMSLINLHFKVKPIPF</sequence>
<evidence type="ECO:0000313" key="4">
    <source>
        <dbReference type="EMBL" id="CAE0721380.1"/>
    </source>
</evidence>
<reference evidence="4" key="1">
    <citation type="submission" date="2021-01" db="EMBL/GenBank/DDBJ databases">
        <authorList>
            <person name="Corre E."/>
            <person name="Pelletier E."/>
            <person name="Niang G."/>
            <person name="Scheremetjew M."/>
            <person name="Finn R."/>
            <person name="Kale V."/>
            <person name="Holt S."/>
            <person name="Cochrane G."/>
            <person name="Meng A."/>
            <person name="Brown T."/>
            <person name="Cohen L."/>
        </authorList>
    </citation>
    <scope>NUCLEOTIDE SEQUENCE</scope>
    <source>
        <strain evidence="4">10249 10 AB</strain>
    </source>
</reference>
<name>A0A7S4EL48_9STRA</name>
<dbReference type="AlphaFoldDB" id="A0A7S4EL48"/>
<dbReference type="SUPFAM" id="SSF89817">
    <property type="entry name" value="Mago nashi protein"/>
    <property type="match status" value="1"/>
</dbReference>
<comment type="similarity">
    <text evidence="2">Belongs to the mago nashi family.</text>
</comment>
<evidence type="ECO:0000256" key="2">
    <source>
        <dbReference type="ARBA" id="ARBA00009270"/>
    </source>
</evidence>
<comment type="subcellular location">
    <subcellularLocation>
        <location evidence="1">Nucleus</location>
    </subcellularLocation>
</comment>
<dbReference type="GO" id="GO:0035145">
    <property type="term" value="C:exon-exon junction complex"/>
    <property type="evidence" value="ECO:0007669"/>
    <property type="project" value="InterPro"/>
</dbReference>
<proteinExistence type="inferred from homology"/>
<evidence type="ECO:0000256" key="1">
    <source>
        <dbReference type="ARBA" id="ARBA00004123"/>
    </source>
</evidence>
<dbReference type="InterPro" id="IPR004023">
    <property type="entry name" value="Mago_nashi"/>
</dbReference>